<dbReference type="PROSITE" id="PS00158">
    <property type="entry name" value="ALDOLASE_CLASS_I"/>
    <property type="match status" value="1"/>
</dbReference>
<protein>
    <recommendedName>
        <fullName evidence="4">fructose-bisphosphate aldolase</fullName>
        <ecNumber evidence="4">4.1.2.13</ecNumber>
    </recommendedName>
</protein>
<evidence type="ECO:0000256" key="5">
    <source>
        <dbReference type="ARBA" id="ARBA00023152"/>
    </source>
</evidence>
<dbReference type="FunFam" id="3.20.20.70:FF:000140">
    <property type="entry name" value="Fructose-bisphosphate aldolase"/>
    <property type="match status" value="1"/>
</dbReference>
<dbReference type="GO" id="GO:0006096">
    <property type="term" value="P:glycolytic process"/>
    <property type="evidence" value="ECO:0007669"/>
    <property type="project" value="UniProtKB-UniPathway"/>
</dbReference>
<dbReference type="EMBL" id="LAZR01002438">
    <property type="protein sequence ID" value="KKN30057.1"/>
    <property type="molecule type" value="Genomic_DNA"/>
</dbReference>
<comment type="pathway">
    <text evidence="2">Carbohydrate degradation; glycolysis; D-glyceraldehyde 3-phosphate and glycerone phosphate from D-glucose: step 4/4.</text>
</comment>
<keyword evidence="6" id="KW-0456">Lyase</keyword>
<dbReference type="SUPFAM" id="SSF51569">
    <property type="entry name" value="Aldolase"/>
    <property type="match status" value="1"/>
</dbReference>
<evidence type="ECO:0000256" key="4">
    <source>
        <dbReference type="ARBA" id="ARBA00013068"/>
    </source>
</evidence>
<accession>A0A0F9PZ96</accession>
<name>A0A0F9PZ96_9ZZZZ</name>
<evidence type="ECO:0000256" key="2">
    <source>
        <dbReference type="ARBA" id="ARBA00004714"/>
    </source>
</evidence>
<comment type="caution">
    <text evidence="7">The sequence shown here is derived from an EMBL/GenBank/DDBJ whole genome shotgun (WGS) entry which is preliminary data.</text>
</comment>
<proteinExistence type="inferred from homology"/>
<evidence type="ECO:0000313" key="7">
    <source>
        <dbReference type="EMBL" id="KKN30057.1"/>
    </source>
</evidence>
<dbReference type="EC" id="4.1.2.13" evidence="4"/>
<evidence type="ECO:0000256" key="6">
    <source>
        <dbReference type="ARBA" id="ARBA00023239"/>
    </source>
</evidence>
<dbReference type="Pfam" id="PF00274">
    <property type="entry name" value="Glycolytic"/>
    <property type="match status" value="1"/>
</dbReference>
<dbReference type="InterPro" id="IPR013785">
    <property type="entry name" value="Aldolase_TIM"/>
</dbReference>
<comment type="catalytic activity">
    <reaction evidence="1">
        <text>beta-D-fructose 1,6-bisphosphate = D-glyceraldehyde 3-phosphate + dihydroxyacetone phosphate</text>
        <dbReference type="Rhea" id="RHEA:14729"/>
        <dbReference type="ChEBI" id="CHEBI:32966"/>
        <dbReference type="ChEBI" id="CHEBI:57642"/>
        <dbReference type="ChEBI" id="CHEBI:59776"/>
        <dbReference type="EC" id="4.1.2.13"/>
    </reaction>
</comment>
<sequence length="343" mass="37490">MSKQILVDTIKQLFAGNKGLLAIDESNATCNKRFAVLGIPQTLEMRRKYRELLITTPGLNASVGGIILYDETIHQQTGKGIPFTDLLQDEGIIIGIKVDTGTKPLAGFHDEKITEGLDGLRDRLTAYKKLGVKFAKWRAVFSIGEARPSLGCIKANANALARYAALCQESGIVPVVEPEIVMAGKHSIERCYEVTEQVLKLLFQVLYDYKVDLEGMILKPNMVISGNDSAVQNTVEEVARATTQCLLSSVPASVPAIAFLSGGQSPEQASAHLKAIHTLFKNRLPWTVTFSFGRAIQQPALRVWQGQQANDTAAQVLLYRQASLDPTALQGAHDSKNQYALIQ</sequence>
<dbReference type="AlphaFoldDB" id="A0A0F9PZ96"/>
<evidence type="ECO:0000256" key="1">
    <source>
        <dbReference type="ARBA" id="ARBA00000441"/>
    </source>
</evidence>
<dbReference type="NCBIfam" id="NF033379">
    <property type="entry name" value="FrucBisAld_I"/>
    <property type="match status" value="1"/>
</dbReference>
<reference evidence="7" key="1">
    <citation type="journal article" date="2015" name="Nature">
        <title>Complex archaea that bridge the gap between prokaryotes and eukaryotes.</title>
        <authorList>
            <person name="Spang A."/>
            <person name="Saw J.H."/>
            <person name="Jorgensen S.L."/>
            <person name="Zaremba-Niedzwiedzka K."/>
            <person name="Martijn J."/>
            <person name="Lind A.E."/>
            <person name="van Eijk R."/>
            <person name="Schleper C."/>
            <person name="Guy L."/>
            <person name="Ettema T.J."/>
        </authorList>
    </citation>
    <scope>NUCLEOTIDE SEQUENCE</scope>
</reference>
<gene>
    <name evidence="7" type="ORF">LCGC14_0837780</name>
</gene>
<evidence type="ECO:0000256" key="3">
    <source>
        <dbReference type="ARBA" id="ARBA00010387"/>
    </source>
</evidence>
<dbReference type="UniPathway" id="UPA00109">
    <property type="reaction ID" value="UER00183"/>
</dbReference>
<organism evidence="7">
    <name type="scientific">marine sediment metagenome</name>
    <dbReference type="NCBI Taxonomy" id="412755"/>
    <lineage>
        <taxon>unclassified sequences</taxon>
        <taxon>metagenomes</taxon>
        <taxon>ecological metagenomes</taxon>
    </lineage>
</organism>
<dbReference type="InterPro" id="IPR029768">
    <property type="entry name" value="Aldolase_I_AS"/>
</dbReference>
<comment type="similarity">
    <text evidence="3">Belongs to the class I fructose-bisphosphate aldolase family.</text>
</comment>
<dbReference type="InterPro" id="IPR000741">
    <property type="entry name" value="FBA_I"/>
</dbReference>
<keyword evidence="5" id="KW-0324">Glycolysis</keyword>
<dbReference type="GO" id="GO:0004332">
    <property type="term" value="F:fructose-bisphosphate aldolase activity"/>
    <property type="evidence" value="ECO:0007669"/>
    <property type="project" value="UniProtKB-EC"/>
</dbReference>
<dbReference type="PANTHER" id="PTHR11627">
    <property type="entry name" value="FRUCTOSE-BISPHOSPHATE ALDOLASE"/>
    <property type="match status" value="1"/>
</dbReference>
<dbReference type="Gene3D" id="3.20.20.70">
    <property type="entry name" value="Aldolase class I"/>
    <property type="match status" value="1"/>
</dbReference>